<organism evidence="2 3">
    <name type="scientific">Gracilariopsis chorda</name>
    <dbReference type="NCBI Taxonomy" id="448386"/>
    <lineage>
        <taxon>Eukaryota</taxon>
        <taxon>Rhodophyta</taxon>
        <taxon>Florideophyceae</taxon>
        <taxon>Rhodymeniophycidae</taxon>
        <taxon>Gracilariales</taxon>
        <taxon>Gracilariaceae</taxon>
        <taxon>Gracilariopsis</taxon>
    </lineage>
</organism>
<dbReference type="InterPro" id="IPR024983">
    <property type="entry name" value="CHAT_dom"/>
</dbReference>
<evidence type="ECO:0000313" key="3">
    <source>
        <dbReference type="Proteomes" id="UP000247409"/>
    </source>
</evidence>
<sequence length="733" mass="81026">MNLGTAFTDRIGGDRRQNVENAIECYAKALEVWTKEAAPLDWAKVQMNLGNAFTDRIGGDRSRNVENAIECYEKALEVRTKEAAPLDWANVQLNLGNALQYRFGGDRRQNVENAIECYEKALEVWTKEAAPLEWATVQMNLGMSLFLRFCDGTSGAEQAQVCLGNALTVVSKESNPLLFLKVSFGVARVSAAAGSLDETRSAVGDTLKALEYVKSLTGAGLLHVRTLDEYYAALACILATSYLSDGNYHMALERFDRFKASLLLGFLSEGLGIARRLSGDLDRFDSLRNRYGMLKHKLDLASGKLEFDSVLTELNDLKQKIDDIVAVVNKQNSITDALPVSSREMVEFLDRSKAIAIVLFFAPRNELMKVGDFSEFLHAFSVWNGQVRLHEAEMSYFDRRIGLDDGHLQQMGNFVSKILRAHHFENKPTRIVVFPHRDLHAIPFAALRIQIDESGGEGKYLGDVFTGGIWMVPSLSIAARVDERGVASKPLKECEIVSATCPTVRLRPQHEEVMQKIGFGGRSHVHIADPCPPHSEIMSRRELKTCDILHLTCHGTFAGRRDTAAAHRNPSEVVNATGLSFGTGDEALLNMADIWGMGLRKCTLATIVACSGAVVDVLSQSDEPLSIGTAFLVAGARNVVCTLWPVHELSAAAIMSKCYEKLCAAAVDGDVDVSNISAFLGEAQSWFRDLTDSEYFDVLDRFDPDDKVTDLDNRDIREWAPFVVIGPPPWYSQ</sequence>
<protein>
    <recommendedName>
        <fullName evidence="1">CHAT domain-containing protein</fullName>
    </recommendedName>
</protein>
<dbReference type="Proteomes" id="UP000247409">
    <property type="component" value="Unassembled WGS sequence"/>
</dbReference>
<evidence type="ECO:0000313" key="2">
    <source>
        <dbReference type="EMBL" id="PXF45546.1"/>
    </source>
</evidence>
<dbReference type="PANTHER" id="PTHR10098">
    <property type="entry name" value="RAPSYN-RELATED"/>
    <property type="match status" value="1"/>
</dbReference>
<dbReference type="SUPFAM" id="SSF48452">
    <property type="entry name" value="TPR-like"/>
    <property type="match status" value="1"/>
</dbReference>
<reference evidence="2 3" key="1">
    <citation type="journal article" date="2018" name="Mol. Biol. Evol.">
        <title>Analysis of the draft genome of the red seaweed Gracilariopsis chorda provides insights into genome size evolution in Rhodophyta.</title>
        <authorList>
            <person name="Lee J."/>
            <person name="Yang E.C."/>
            <person name="Graf L."/>
            <person name="Yang J.H."/>
            <person name="Qiu H."/>
            <person name="Zel Zion U."/>
            <person name="Chan C.X."/>
            <person name="Stephens T.G."/>
            <person name="Weber A.P.M."/>
            <person name="Boo G.H."/>
            <person name="Boo S.M."/>
            <person name="Kim K.M."/>
            <person name="Shin Y."/>
            <person name="Jung M."/>
            <person name="Lee S.J."/>
            <person name="Yim H.S."/>
            <person name="Lee J.H."/>
            <person name="Bhattacharya D."/>
            <person name="Yoon H.S."/>
        </authorList>
    </citation>
    <scope>NUCLEOTIDE SEQUENCE [LARGE SCALE GENOMIC DNA]</scope>
    <source>
        <strain evidence="2 3">SKKU-2015</strain>
        <tissue evidence="2">Whole body</tissue>
    </source>
</reference>
<dbReference type="AlphaFoldDB" id="A0A2V3ITU1"/>
<dbReference type="Gene3D" id="1.25.40.10">
    <property type="entry name" value="Tetratricopeptide repeat domain"/>
    <property type="match status" value="1"/>
</dbReference>
<comment type="caution">
    <text evidence="2">The sequence shown here is derived from an EMBL/GenBank/DDBJ whole genome shotgun (WGS) entry which is preliminary data.</text>
</comment>
<dbReference type="PANTHER" id="PTHR10098:SF108">
    <property type="entry name" value="TETRATRICOPEPTIDE REPEAT PROTEIN 28"/>
    <property type="match status" value="1"/>
</dbReference>
<dbReference type="InterPro" id="IPR011990">
    <property type="entry name" value="TPR-like_helical_dom_sf"/>
</dbReference>
<accession>A0A2V3ITU1</accession>
<proteinExistence type="predicted"/>
<evidence type="ECO:0000259" key="1">
    <source>
        <dbReference type="Pfam" id="PF12770"/>
    </source>
</evidence>
<feature type="domain" description="CHAT" evidence="1">
    <location>
        <begin position="426"/>
        <end position="726"/>
    </location>
</feature>
<keyword evidence="3" id="KW-1185">Reference proteome</keyword>
<gene>
    <name evidence="2" type="ORF">BWQ96_04684</name>
</gene>
<name>A0A2V3ITU1_9FLOR</name>
<dbReference type="Pfam" id="PF12770">
    <property type="entry name" value="CHAT"/>
    <property type="match status" value="1"/>
</dbReference>
<dbReference type="EMBL" id="NBIV01000058">
    <property type="protein sequence ID" value="PXF45546.1"/>
    <property type="molecule type" value="Genomic_DNA"/>
</dbReference>